<dbReference type="STRING" id="418495.SAMN05216215_104727"/>
<feature type="domain" description="HTH tetR-type" evidence="5">
    <location>
        <begin position="7"/>
        <end position="67"/>
    </location>
</feature>
<evidence type="ECO:0000259" key="5">
    <source>
        <dbReference type="PROSITE" id="PS50977"/>
    </source>
</evidence>
<dbReference type="SUPFAM" id="SSF46689">
    <property type="entry name" value="Homeodomain-like"/>
    <property type="match status" value="1"/>
</dbReference>
<dbReference type="AlphaFoldDB" id="A0A1H3QEW7"/>
<accession>A0A1H3QEW7</accession>
<dbReference type="SUPFAM" id="SSF48498">
    <property type="entry name" value="Tetracyclin repressor-like, C-terminal domain"/>
    <property type="match status" value="1"/>
</dbReference>
<dbReference type="PRINTS" id="PR00455">
    <property type="entry name" value="HTHTETR"/>
</dbReference>
<evidence type="ECO:0000256" key="3">
    <source>
        <dbReference type="ARBA" id="ARBA00023163"/>
    </source>
</evidence>
<keyword evidence="3" id="KW-0804">Transcription</keyword>
<evidence type="ECO:0000313" key="6">
    <source>
        <dbReference type="EMBL" id="SDZ11691.1"/>
    </source>
</evidence>
<dbReference type="Pfam" id="PF00440">
    <property type="entry name" value="TetR_N"/>
    <property type="match status" value="1"/>
</dbReference>
<keyword evidence="1" id="KW-0805">Transcription regulation</keyword>
<evidence type="ECO:0000313" key="7">
    <source>
        <dbReference type="Proteomes" id="UP000199529"/>
    </source>
</evidence>
<dbReference type="PROSITE" id="PS50977">
    <property type="entry name" value="HTH_TETR_2"/>
    <property type="match status" value="1"/>
</dbReference>
<dbReference type="InterPro" id="IPR001647">
    <property type="entry name" value="HTH_TetR"/>
</dbReference>
<keyword evidence="7" id="KW-1185">Reference proteome</keyword>
<dbReference type="OrthoDB" id="3682047at2"/>
<protein>
    <submittedName>
        <fullName evidence="6">Transcriptional regulator, TetR family</fullName>
    </submittedName>
</protein>
<dbReference type="Gene3D" id="1.10.357.10">
    <property type="entry name" value="Tetracycline Repressor, domain 2"/>
    <property type="match status" value="1"/>
</dbReference>
<gene>
    <name evidence="6" type="ORF">SAMN05216215_104727</name>
</gene>
<dbReference type="InterPro" id="IPR036271">
    <property type="entry name" value="Tet_transcr_reg_TetR-rel_C_sf"/>
</dbReference>
<dbReference type="PANTHER" id="PTHR30055">
    <property type="entry name" value="HTH-TYPE TRANSCRIPTIONAL REGULATOR RUTR"/>
    <property type="match status" value="1"/>
</dbReference>
<evidence type="ECO:0000256" key="2">
    <source>
        <dbReference type="ARBA" id="ARBA00023125"/>
    </source>
</evidence>
<reference evidence="7" key="1">
    <citation type="submission" date="2016-10" db="EMBL/GenBank/DDBJ databases">
        <authorList>
            <person name="Varghese N."/>
            <person name="Submissions S."/>
        </authorList>
    </citation>
    <scope>NUCLEOTIDE SEQUENCE [LARGE SCALE GENOMIC DNA]</scope>
    <source>
        <strain evidence="7">CGMCC 4.3530</strain>
    </source>
</reference>
<proteinExistence type="predicted"/>
<dbReference type="GO" id="GO:0003700">
    <property type="term" value="F:DNA-binding transcription factor activity"/>
    <property type="evidence" value="ECO:0007669"/>
    <property type="project" value="TreeGrafter"/>
</dbReference>
<dbReference type="PANTHER" id="PTHR30055:SF234">
    <property type="entry name" value="HTH-TYPE TRANSCRIPTIONAL REGULATOR BETI"/>
    <property type="match status" value="1"/>
</dbReference>
<dbReference type="RefSeq" id="WP_093274246.1">
    <property type="nucleotide sequence ID" value="NZ_FNOK01000047.1"/>
</dbReference>
<sequence>MPRPLIPNRVGAILDAAEDLVLRDGFDGVSVERIARQAGIGKGAIYREFDGKHELMDALLARCMRRLVERVRQRVVAAPAPVGLSAVYRFGLEALLDDALMTAAFLDDEAVLGSHARAVGGDRYRQRFAWITDYVEALHEAGSLVTDARPEAVSLALSSFTIGLLSANSMLGPLTRDQLAAAVDVVITFVERGLERPPESAAAGEPAATEAHLLFLGRLTEQLGTVQEGQS</sequence>
<organism evidence="6 7">
    <name type="scientific">Saccharopolyspora shandongensis</name>
    <dbReference type="NCBI Taxonomy" id="418495"/>
    <lineage>
        <taxon>Bacteria</taxon>
        <taxon>Bacillati</taxon>
        <taxon>Actinomycetota</taxon>
        <taxon>Actinomycetes</taxon>
        <taxon>Pseudonocardiales</taxon>
        <taxon>Pseudonocardiaceae</taxon>
        <taxon>Saccharopolyspora</taxon>
    </lineage>
</organism>
<dbReference type="EMBL" id="FNOK01000047">
    <property type="protein sequence ID" value="SDZ11691.1"/>
    <property type="molecule type" value="Genomic_DNA"/>
</dbReference>
<dbReference type="InterPro" id="IPR009057">
    <property type="entry name" value="Homeodomain-like_sf"/>
</dbReference>
<dbReference type="InterPro" id="IPR050109">
    <property type="entry name" value="HTH-type_TetR-like_transc_reg"/>
</dbReference>
<keyword evidence="2 4" id="KW-0238">DNA-binding</keyword>
<dbReference type="Proteomes" id="UP000199529">
    <property type="component" value="Unassembled WGS sequence"/>
</dbReference>
<dbReference type="GO" id="GO:0000976">
    <property type="term" value="F:transcription cis-regulatory region binding"/>
    <property type="evidence" value="ECO:0007669"/>
    <property type="project" value="TreeGrafter"/>
</dbReference>
<feature type="DNA-binding region" description="H-T-H motif" evidence="4">
    <location>
        <begin position="30"/>
        <end position="49"/>
    </location>
</feature>
<evidence type="ECO:0000256" key="1">
    <source>
        <dbReference type="ARBA" id="ARBA00023015"/>
    </source>
</evidence>
<evidence type="ECO:0000256" key="4">
    <source>
        <dbReference type="PROSITE-ProRule" id="PRU00335"/>
    </source>
</evidence>
<name>A0A1H3QEW7_9PSEU</name>